<reference evidence="2 3" key="1">
    <citation type="submission" date="2020-01" db="EMBL/GenBank/DDBJ databases">
        <title>Bacteria diversity of Porities sp.</title>
        <authorList>
            <person name="Wang G."/>
        </authorList>
    </citation>
    <scope>NUCLEOTIDE SEQUENCE [LARGE SCALE GENOMIC DNA]</scope>
    <source>
        <strain evidence="2 3">R33</strain>
    </source>
</reference>
<protein>
    <submittedName>
        <fullName evidence="2">Uncharacterized protein</fullName>
    </submittedName>
</protein>
<accession>A0A6L9EIK2</accession>
<keyword evidence="1" id="KW-0175">Coiled coil</keyword>
<feature type="coiled-coil region" evidence="1">
    <location>
        <begin position="255"/>
        <end position="319"/>
    </location>
</feature>
<evidence type="ECO:0000313" key="3">
    <source>
        <dbReference type="Proteomes" id="UP000475249"/>
    </source>
</evidence>
<organism evidence="2 3">
    <name type="scientific">Poritiphilus flavus</name>
    <dbReference type="NCBI Taxonomy" id="2697053"/>
    <lineage>
        <taxon>Bacteria</taxon>
        <taxon>Pseudomonadati</taxon>
        <taxon>Bacteroidota</taxon>
        <taxon>Flavobacteriia</taxon>
        <taxon>Flavobacteriales</taxon>
        <taxon>Flavobacteriaceae</taxon>
        <taxon>Poritiphilus</taxon>
    </lineage>
</organism>
<dbReference type="Proteomes" id="UP000475249">
    <property type="component" value="Unassembled WGS sequence"/>
</dbReference>
<name>A0A6L9EIK2_9FLAO</name>
<evidence type="ECO:0000256" key="1">
    <source>
        <dbReference type="SAM" id="Coils"/>
    </source>
</evidence>
<gene>
    <name evidence="2" type="ORF">GTQ38_20165</name>
</gene>
<sequence length="552" mass="64309">MRDIILFLLIVLFDFSIYSQEVGNRKPTEEGLNDQEIELLLNREFTSLFSDLPNNSIGNYATVNLEATSATFVKSFIGKQNALTFRVNGKATDGTLNLAENGKLNYDVSLGAQYHFIDASKIKALVYDVSSWKIYRAKKKKIIEDARALKRKIRTGENVKPLKEQKKKIEKQISTIDQSIKYYEKYKENIQTSGLKYEFDLTETKLKRINKILLEFENDNSTYQKNKKEELAKIKNCNTEDCEKRRLSLVHDKEINDSRIEKPKLTSKREELKKRLESLKRLDWLEKENELLEALKASLKELQERIDSLELEVNKAWEESFVNDDRVKKLKALYKEGIRSFGSRFSWFSIGANISRETFNLINIDEEFSNQLIEENYTGYDITLQYFWHNRNYNKKWDSYLISAGVTLRYDNNLSSLSLVNFENEEVIGEGTDSRRIVRTQSKAFAGNYQKDITSALCFVDVYYFLFDGNFAALHWYPNAQLTEGLKPLWNSEIGLLFTYRDSKKEGAYINAELFYSLNDIGNRAESDLSLLSRNSVGLRLTLPFEFNYKPK</sequence>
<dbReference type="EMBL" id="WXYO01000009">
    <property type="protein sequence ID" value="NAS14338.1"/>
    <property type="molecule type" value="Genomic_DNA"/>
</dbReference>
<keyword evidence="3" id="KW-1185">Reference proteome</keyword>
<comment type="caution">
    <text evidence="2">The sequence shown here is derived from an EMBL/GenBank/DDBJ whole genome shotgun (WGS) entry which is preliminary data.</text>
</comment>
<proteinExistence type="predicted"/>
<evidence type="ECO:0000313" key="2">
    <source>
        <dbReference type="EMBL" id="NAS14338.1"/>
    </source>
</evidence>
<dbReference type="AlphaFoldDB" id="A0A6L9EIK2"/>
<dbReference type="RefSeq" id="WP_161437379.1">
    <property type="nucleotide sequence ID" value="NZ_WXYO01000009.1"/>
</dbReference>